<sequence length="111" mass="11312">MNRSPLTGGRRNSTGPIGFSTAGASTSTAIGIGTASAGMEGSRAGGGPHCFFCGEAGHHQSAYPCRNSSQALLPDDFDGSVEVAYDGPPKFDVEPDPEEEHLCGDEGLALV</sequence>
<dbReference type="EMBL" id="BKCP01000891">
    <property type="protein sequence ID" value="GER26138.1"/>
    <property type="molecule type" value="Genomic_DNA"/>
</dbReference>
<keyword evidence="3" id="KW-1185">Reference proteome</keyword>
<protein>
    <submittedName>
        <fullName evidence="2">Zinc knuckle domain containing protein</fullName>
    </submittedName>
</protein>
<feature type="compositionally biased region" description="Polar residues" evidence="1">
    <location>
        <begin position="1"/>
        <end position="15"/>
    </location>
</feature>
<evidence type="ECO:0000313" key="2">
    <source>
        <dbReference type="EMBL" id="GER26138.1"/>
    </source>
</evidence>
<name>A0A5A7P0X9_STRAF</name>
<gene>
    <name evidence="2" type="ORF">STAS_01768</name>
</gene>
<accession>A0A5A7P0X9</accession>
<proteinExistence type="predicted"/>
<feature type="region of interest" description="Disordered" evidence="1">
    <location>
        <begin position="1"/>
        <end position="25"/>
    </location>
</feature>
<comment type="caution">
    <text evidence="2">The sequence shown here is derived from an EMBL/GenBank/DDBJ whole genome shotgun (WGS) entry which is preliminary data.</text>
</comment>
<dbReference type="AlphaFoldDB" id="A0A5A7P0X9"/>
<reference evidence="3" key="1">
    <citation type="journal article" date="2019" name="Curr. Biol.">
        <title>Genome Sequence of Striga asiatica Provides Insight into the Evolution of Plant Parasitism.</title>
        <authorList>
            <person name="Yoshida S."/>
            <person name="Kim S."/>
            <person name="Wafula E.K."/>
            <person name="Tanskanen J."/>
            <person name="Kim Y.M."/>
            <person name="Honaas L."/>
            <person name="Yang Z."/>
            <person name="Spallek T."/>
            <person name="Conn C.E."/>
            <person name="Ichihashi Y."/>
            <person name="Cheong K."/>
            <person name="Cui S."/>
            <person name="Der J.P."/>
            <person name="Gundlach H."/>
            <person name="Jiao Y."/>
            <person name="Hori C."/>
            <person name="Ishida J.K."/>
            <person name="Kasahara H."/>
            <person name="Kiba T."/>
            <person name="Kim M.S."/>
            <person name="Koo N."/>
            <person name="Laohavisit A."/>
            <person name="Lee Y.H."/>
            <person name="Lumba S."/>
            <person name="McCourt P."/>
            <person name="Mortimer J.C."/>
            <person name="Mutuku J.M."/>
            <person name="Nomura T."/>
            <person name="Sasaki-Sekimoto Y."/>
            <person name="Seto Y."/>
            <person name="Wang Y."/>
            <person name="Wakatake T."/>
            <person name="Sakakibara H."/>
            <person name="Demura T."/>
            <person name="Yamaguchi S."/>
            <person name="Yoneyama K."/>
            <person name="Manabe R.I."/>
            <person name="Nelson D.C."/>
            <person name="Schulman A.H."/>
            <person name="Timko M.P."/>
            <person name="dePamphilis C.W."/>
            <person name="Choi D."/>
            <person name="Shirasu K."/>
        </authorList>
    </citation>
    <scope>NUCLEOTIDE SEQUENCE [LARGE SCALE GENOMIC DNA]</scope>
    <source>
        <strain evidence="3">cv. UVA1</strain>
    </source>
</reference>
<dbReference type="OrthoDB" id="1739763at2759"/>
<evidence type="ECO:0000256" key="1">
    <source>
        <dbReference type="SAM" id="MobiDB-lite"/>
    </source>
</evidence>
<dbReference type="Proteomes" id="UP000325081">
    <property type="component" value="Unassembled WGS sequence"/>
</dbReference>
<evidence type="ECO:0000313" key="3">
    <source>
        <dbReference type="Proteomes" id="UP000325081"/>
    </source>
</evidence>
<organism evidence="2 3">
    <name type="scientific">Striga asiatica</name>
    <name type="common">Asiatic witchweed</name>
    <name type="synonym">Buchnera asiatica</name>
    <dbReference type="NCBI Taxonomy" id="4170"/>
    <lineage>
        <taxon>Eukaryota</taxon>
        <taxon>Viridiplantae</taxon>
        <taxon>Streptophyta</taxon>
        <taxon>Embryophyta</taxon>
        <taxon>Tracheophyta</taxon>
        <taxon>Spermatophyta</taxon>
        <taxon>Magnoliopsida</taxon>
        <taxon>eudicotyledons</taxon>
        <taxon>Gunneridae</taxon>
        <taxon>Pentapetalae</taxon>
        <taxon>asterids</taxon>
        <taxon>lamiids</taxon>
        <taxon>Lamiales</taxon>
        <taxon>Orobanchaceae</taxon>
        <taxon>Buchnereae</taxon>
        <taxon>Striga</taxon>
    </lineage>
</organism>
<feature type="region of interest" description="Disordered" evidence="1">
    <location>
        <begin position="92"/>
        <end position="111"/>
    </location>
</feature>